<dbReference type="InterPro" id="IPR005829">
    <property type="entry name" value="Sugar_transporter_CS"/>
</dbReference>
<dbReference type="InterPro" id="IPR020846">
    <property type="entry name" value="MFS_dom"/>
</dbReference>
<dbReference type="InterPro" id="IPR011701">
    <property type="entry name" value="MFS"/>
</dbReference>
<dbReference type="PROSITE" id="PS00217">
    <property type="entry name" value="SUGAR_TRANSPORT_2"/>
    <property type="match status" value="1"/>
</dbReference>
<feature type="transmembrane region" description="Helical" evidence="5">
    <location>
        <begin position="153"/>
        <end position="176"/>
    </location>
</feature>
<organism evidence="7 8">
    <name type="scientific">Streptomyces viridochromogenes</name>
    <dbReference type="NCBI Taxonomy" id="1938"/>
    <lineage>
        <taxon>Bacteria</taxon>
        <taxon>Bacillati</taxon>
        <taxon>Actinomycetota</taxon>
        <taxon>Actinomycetes</taxon>
        <taxon>Kitasatosporales</taxon>
        <taxon>Streptomycetaceae</taxon>
        <taxon>Streptomyces</taxon>
    </lineage>
</organism>
<dbReference type="GO" id="GO:0046943">
    <property type="term" value="F:carboxylic acid transmembrane transporter activity"/>
    <property type="evidence" value="ECO:0007669"/>
    <property type="project" value="TreeGrafter"/>
</dbReference>
<evidence type="ECO:0000256" key="2">
    <source>
        <dbReference type="ARBA" id="ARBA00022692"/>
    </source>
</evidence>
<feature type="domain" description="Major facilitator superfamily (MFS) profile" evidence="6">
    <location>
        <begin position="26"/>
        <end position="435"/>
    </location>
</feature>
<gene>
    <name evidence="7" type="ORF">ACM01_32710</name>
</gene>
<comment type="subcellular location">
    <subcellularLocation>
        <location evidence="1">Cell membrane</location>
        <topology evidence="1">Multi-pass membrane protein</topology>
    </subcellularLocation>
</comment>
<sequence>MVVAMTPGDVRSSKSRASRSRSELTVLGLCFAVIMFDGYDLIVYGATVPALIKYEPWGLTPTEAGVIGSYALVGMLIGALVAGVATDAVGRRKVLLISVSWFSLAMAACAMAPSAELFGLFRLLGGLGLGGVMPTAIALTAEYSAAHRRSLNNALMFAGYPVGGILAATLALALMPEFGFRIMYWIGAVPLVVVVPLLWRHLPESLSYLVAKGRGEEAARLAAGLDTPLPEAQPSVTGQVAKSPVTVLLGRRHIGPAMLFAITSFFGLLLVYGLNTWLPQIMKSAGYPLSSSLLFLVMMNVGAAVGSILVAPVGDRLGMKPVTAVTFVAAALSIYLLSSPTASWVMYALVAVAGFGTIGTQIMVNAYVAMHFPPEVRATALGWTLGIGRLGAVVGPTFGGFLLASDLAMEWNFYAFAIPAAVGALMVLLLPKGVGAASPSPDAVAVRA</sequence>
<feature type="transmembrane region" description="Helical" evidence="5">
    <location>
        <begin position="119"/>
        <end position="141"/>
    </location>
</feature>
<dbReference type="PANTHER" id="PTHR23508:SF10">
    <property type="entry name" value="CARBOXYLIC ACID TRANSPORTER PROTEIN HOMOLOG"/>
    <property type="match status" value="1"/>
</dbReference>
<evidence type="ECO:0000313" key="7">
    <source>
        <dbReference type="EMBL" id="KMS69967.1"/>
    </source>
</evidence>
<dbReference type="EMBL" id="LFNT01000052">
    <property type="protein sequence ID" value="KMS69967.1"/>
    <property type="molecule type" value="Genomic_DNA"/>
</dbReference>
<feature type="transmembrane region" description="Helical" evidence="5">
    <location>
        <begin position="380"/>
        <end position="405"/>
    </location>
</feature>
<keyword evidence="2 5" id="KW-0812">Transmembrane</keyword>
<dbReference type="PROSITE" id="PS50850">
    <property type="entry name" value="MFS"/>
    <property type="match status" value="1"/>
</dbReference>
<feature type="transmembrane region" description="Helical" evidence="5">
    <location>
        <begin position="411"/>
        <end position="430"/>
    </location>
</feature>
<comment type="caution">
    <text evidence="7">The sequence shown here is derived from an EMBL/GenBank/DDBJ whole genome shotgun (WGS) entry which is preliminary data.</text>
</comment>
<dbReference type="CDD" id="cd17365">
    <property type="entry name" value="MFS_PcaK_like"/>
    <property type="match status" value="1"/>
</dbReference>
<feature type="transmembrane region" description="Helical" evidence="5">
    <location>
        <begin position="344"/>
        <end position="368"/>
    </location>
</feature>
<feature type="transmembrane region" description="Helical" evidence="5">
    <location>
        <begin position="257"/>
        <end position="274"/>
    </location>
</feature>
<evidence type="ECO:0000313" key="8">
    <source>
        <dbReference type="Proteomes" id="UP000037432"/>
    </source>
</evidence>
<dbReference type="AlphaFoldDB" id="A0A0J7Z2X4"/>
<protein>
    <recommendedName>
        <fullName evidence="6">Major facilitator superfamily (MFS) profile domain-containing protein</fullName>
    </recommendedName>
</protein>
<accession>A0A0J7Z2X4</accession>
<dbReference type="PATRIC" id="fig|1938.3.peg.6602"/>
<dbReference type="Gene3D" id="1.20.1250.20">
    <property type="entry name" value="MFS general substrate transporter like domains"/>
    <property type="match status" value="1"/>
</dbReference>
<feature type="transmembrane region" description="Helical" evidence="5">
    <location>
        <begin position="321"/>
        <end position="338"/>
    </location>
</feature>
<reference evidence="7 8" key="1">
    <citation type="submission" date="2015-06" db="EMBL/GenBank/DDBJ databases">
        <authorList>
            <person name="Ju K.-S."/>
            <person name="Doroghazi J.R."/>
            <person name="Metcalf W.W."/>
        </authorList>
    </citation>
    <scope>NUCLEOTIDE SEQUENCE [LARGE SCALE GENOMIC DNA]</scope>
    <source>
        <strain evidence="7 8">NRRL 3414</strain>
    </source>
</reference>
<proteinExistence type="predicted"/>
<feature type="transmembrane region" description="Helical" evidence="5">
    <location>
        <begin position="294"/>
        <end position="314"/>
    </location>
</feature>
<evidence type="ECO:0000256" key="1">
    <source>
        <dbReference type="ARBA" id="ARBA00004651"/>
    </source>
</evidence>
<dbReference type="Pfam" id="PF07690">
    <property type="entry name" value="MFS_1"/>
    <property type="match status" value="1"/>
</dbReference>
<name>A0A0J7Z2X4_STRVR</name>
<dbReference type="InterPro" id="IPR036259">
    <property type="entry name" value="MFS_trans_sf"/>
</dbReference>
<feature type="transmembrane region" description="Helical" evidence="5">
    <location>
        <begin position="182"/>
        <end position="199"/>
    </location>
</feature>
<feature type="transmembrane region" description="Helical" evidence="5">
    <location>
        <begin position="24"/>
        <end position="44"/>
    </location>
</feature>
<dbReference type="Proteomes" id="UP000037432">
    <property type="component" value="Unassembled WGS sequence"/>
</dbReference>
<evidence type="ECO:0000256" key="3">
    <source>
        <dbReference type="ARBA" id="ARBA00022989"/>
    </source>
</evidence>
<keyword evidence="3 5" id="KW-1133">Transmembrane helix</keyword>
<keyword evidence="4 5" id="KW-0472">Membrane</keyword>
<feature type="transmembrane region" description="Helical" evidence="5">
    <location>
        <begin position="64"/>
        <end position="82"/>
    </location>
</feature>
<dbReference type="SUPFAM" id="SSF103473">
    <property type="entry name" value="MFS general substrate transporter"/>
    <property type="match status" value="1"/>
</dbReference>
<dbReference type="GO" id="GO:0005886">
    <property type="term" value="C:plasma membrane"/>
    <property type="evidence" value="ECO:0007669"/>
    <property type="project" value="UniProtKB-SubCell"/>
</dbReference>
<evidence type="ECO:0000256" key="4">
    <source>
        <dbReference type="ARBA" id="ARBA00023136"/>
    </source>
</evidence>
<evidence type="ECO:0000259" key="6">
    <source>
        <dbReference type="PROSITE" id="PS50850"/>
    </source>
</evidence>
<dbReference type="PANTHER" id="PTHR23508">
    <property type="entry name" value="CARBOXYLIC ACID TRANSPORTER PROTEIN HOMOLOG"/>
    <property type="match status" value="1"/>
</dbReference>
<evidence type="ECO:0000256" key="5">
    <source>
        <dbReference type="SAM" id="Phobius"/>
    </source>
</evidence>